<dbReference type="InterPro" id="IPR004535">
    <property type="entry name" value="Transl_elong_SelB"/>
</dbReference>
<feature type="region of interest" description="Disordered" evidence="5">
    <location>
        <begin position="361"/>
        <end position="406"/>
    </location>
</feature>
<dbReference type="Pfam" id="PF09107">
    <property type="entry name" value="WHD_3rd_SelB"/>
    <property type="match status" value="1"/>
</dbReference>
<dbReference type="InterPro" id="IPR036390">
    <property type="entry name" value="WH_DNA-bd_sf"/>
</dbReference>
<keyword evidence="7" id="KW-0251">Elongation factor</keyword>
<comment type="subcellular location">
    <subcellularLocation>
        <location evidence="1">Cytoplasm</location>
    </subcellularLocation>
</comment>
<evidence type="ECO:0000256" key="3">
    <source>
        <dbReference type="ARBA" id="ARBA00022917"/>
    </source>
</evidence>
<evidence type="ECO:0000313" key="8">
    <source>
        <dbReference type="Proteomes" id="UP001521931"/>
    </source>
</evidence>
<feature type="compositionally biased region" description="Low complexity" evidence="5">
    <location>
        <begin position="383"/>
        <end position="403"/>
    </location>
</feature>
<keyword evidence="2" id="KW-0963">Cytoplasm</keyword>
<gene>
    <name evidence="7" type="primary">selB</name>
    <name evidence="7" type="ORF">MHL29_12505</name>
</gene>
<dbReference type="SUPFAM" id="SSF46785">
    <property type="entry name" value="Winged helix' DNA-binding domain"/>
    <property type="match status" value="1"/>
</dbReference>
<protein>
    <submittedName>
        <fullName evidence="7">Selenocysteine-specific translation elongation factor</fullName>
    </submittedName>
</protein>
<dbReference type="Pfam" id="PF25461">
    <property type="entry name" value="Beta-barrel_SelB"/>
    <property type="match status" value="1"/>
</dbReference>
<dbReference type="InterPro" id="IPR015191">
    <property type="entry name" value="SelB_WHD4"/>
</dbReference>
<dbReference type="Pfam" id="PF00009">
    <property type="entry name" value="GTP_EFTU"/>
    <property type="match status" value="1"/>
</dbReference>
<keyword evidence="4" id="KW-0547">Nucleotide-binding</keyword>
<dbReference type="InterPro" id="IPR036388">
    <property type="entry name" value="WH-like_DNA-bd_sf"/>
</dbReference>
<accession>A0ABS9Q495</accession>
<keyword evidence="4" id="KW-0342">GTP-binding</keyword>
<keyword evidence="3" id="KW-0648">Protein biosynthesis</keyword>
<dbReference type="RefSeq" id="WP_239265027.1">
    <property type="nucleotide sequence ID" value="NZ_JAKRCV010000042.1"/>
</dbReference>
<dbReference type="Gene3D" id="2.40.30.10">
    <property type="entry name" value="Translation factors"/>
    <property type="match status" value="1"/>
</dbReference>
<dbReference type="InterPro" id="IPR000795">
    <property type="entry name" value="T_Tr_GTP-bd_dom"/>
</dbReference>
<evidence type="ECO:0000313" key="7">
    <source>
        <dbReference type="EMBL" id="MCG7322698.1"/>
    </source>
</evidence>
<keyword evidence="8" id="KW-1185">Reference proteome</keyword>
<comment type="caution">
    <text evidence="7">The sequence shown here is derived from an EMBL/GenBank/DDBJ whole genome shotgun (WGS) entry which is preliminary data.</text>
</comment>
<dbReference type="Gene3D" id="3.40.50.300">
    <property type="entry name" value="P-loop containing nucleotide triphosphate hydrolases"/>
    <property type="match status" value="1"/>
</dbReference>
<dbReference type="SUPFAM" id="SSF50447">
    <property type="entry name" value="Translation proteins"/>
    <property type="match status" value="1"/>
</dbReference>
<evidence type="ECO:0000256" key="5">
    <source>
        <dbReference type="SAM" id="MobiDB-lite"/>
    </source>
</evidence>
<proteinExistence type="predicted"/>
<dbReference type="EMBL" id="JAKRCV010000042">
    <property type="protein sequence ID" value="MCG7322698.1"/>
    <property type="molecule type" value="Genomic_DNA"/>
</dbReference>
<dbReference type="InterPro" id="IPR050055">
    <property type="entry name" value="EF-Tu_GTPase"/>
</dbReference>
<dbReference type="InterPro" id="IPR009000">
    <property type="entry name" value="Transl_B-barrel_sf"/>
</dbReference>
<evidence type="ECO:0000256" key="4">
    <source>
        <dbReference type="ARBA" id="ARBA00023134"/>
    </source>
</evidence>
<dbReference type="Gene3D" id="1.10.10.10">
    <property type="entry name" value="Winged helix-like DNA-binding domain superfamily/Winged helix DNA-binding domain"/>
    <property type="match status" value="1"/>
</dbReference>
<sequence length="634" mass="67799">MMHIVATAGHVDHGKSRLVRRLTGMEPDRWAEERRRGMTIDLGFAWTALDSGERVAFVDVPGHERFIGNMLAGLGPAPAVLVVVAADEGWREQSEEHLEAVDALGLRHGVLVVTRSDLADPAPALAQARERVARSSLGECEALAVSAETGEGIDELRSALRRLVARLPEPDHGARVRLWIDRSFTIPGAGTVVTGTLGEGSLCVGDALELGRCPVRVRGLQSLGQDYDAVPARARVAVNLRSTPADEVGRGDVLVTPHAWHWTREVDAALHGCVAADLPGELTVHIGSGSWTARVRPLGEQFVRLRTPEPLPLQAGDRFILRDPGRRAVLAGATVLDVDPPELQRRGAAARRAGALAEVASSDMLDPATSSAGAGSSGGPGSLGSQSSLGSQGSQRSQGPLGPTRVDVAREVERRGAMRPRDLAVLGVRPQDLLADVPGVRHVGEWLVAESAWQQWRSELLMAVDRRIQDVPMDPWLRLEEARRIAGMPDVATVTPVARDAGLEVGQGKVSRPGVRPSLGAAEAGLQALEQQLAANPFAAPERGQLDLWGLGARELAAAEAAGRLVRLVDDIVLLPRGPALAMRELSALEQPFTTSAARQALGTTRRVVIPLLEHLDARGWTRRVDPTHREVAR</sequence>
<reference evidence="7 8" key="1">
    <citation type="submission" date="2022-02" db="EMBL/GenBank/DDBJ databases">
        <title>Uncovering new skin microbiome diversity through culturing and metagenomics.</title>
        <authorList>
            <person name="Conlan S."/>
            <person name="Deming C."/>
            <person name="Nisc Comparative Sequencing Program N."/>
            <person name="Segre J.A."/>
        </authorList>
    </citation>
    <scope>NUCLEOTIDE SEQUENCE [LARGE SCALE GENOMIC DNA]</scope>
    <source>
        <strain evidence="7 8">ACRQZ</strain>
    </source>
</reference>
<evidence type="ECO:0000259" key="6">
    <source>
        <dbReference type="PROSITE" id="PS51722"/>
    </source>
</evidence>
<organism evidence="7 8">
    <name type="scientific">Arsenicicoccus bolidensis</name>
    <dbReference type="NCBI Taxonomy" id="229480"/>
    <lineage>
        <taxon>Bacteria</taxon>
        <taxon>Bacillati</taxon>
        <taxon>Actinomycetota</taxon>
        <taxon>Actinomycetes</taxon>
        <taxon>Micrococcales</taxon>
        <taxon>Intrasporangiaceae</taxon>
        <taxon>Arsenicicoccus</taxon>
    </lineage>
</organism>
<evidence type="ECO:0000256" key="1">
    <source>
        <dbReference type="ARBA" id="ARBA00004496"/>
    </source>
</evidence>
<name>A0ABS9Q495_9MICO</name>
<dbReference type="Proteomes" id="UP001521931">
    <property type="component" value="Unassembled WGS sequence"/>
</dbReference>
<dbReference type="PROSITE" id="PS51722">
    <property type="entry name" value="G_TR_2"/>
    <property type="match status" value="1"/>
</dbReference>
<dbReference type="PANTHER" id="PTHR43721">
    <property type="entry name" value="ELONGATION FACTOR TU-RELATED"/>
    <property type="match status" value="1"/>
</dbReference>
<dbReference type="InterPro" id="IPR057335">
    <property type="entry name" value="Beta-barrel_SelB"/>
</dbReference>
<dbReference type="InterPro" id="IPR027417">
    <property type="entry name" value="P-loop_NTPase"/>
</dbReference>
<feature type="domain" description="Tr-type G" evidence="6">
    <location>
        <begin position="1"/>
        <end position="169"/>
    </location>
</feature>
<dbReference type="NCBIfam" id="TIGR00475">
    <property type="entry name" value="selB"/>
    <property type="match status" value="1"/>
</dbReference>
<dbReference type="SUPFAM" id="SSF52540">
    <property type="entry name" value="P-loop containing nucleoside triphosphate hydrolases"/>
    <property type="match status" value="1"/>
</dbReference>
<evidence type="ECO:0000256" key="2">
    <source>
        <dbReference type="ARBA" id="ARBA00022490"/>
    </source>
</evidence>
<dbReference type="PANTHER" id="PTHR43721:SF22">
    <property type="entry name" value="ELONGATION FACTOR TU, MITOCHONDRIAL"/>
    <property type="match status" value="1"/>
</dbReference>
<dbReference type="GO" id="GO:0003746">
    <property type="term" value="F:translation elongation factor activity"/>
    <property type="evidence" value="ECO:0007669"/>
    <property type="project" value="UniProtKB-KW"/>
</dbReference>